<proteinExistence type="predicted"/>
<keyword evidence="1" id="KW-0812">Transmembrane</keyword>
<protein>
    <recommendedName>
        <fullName evidence="4">Integral membrane protein</fullName>
    </recommendedName>
</protein>
<dbReference type="EMBL" id="JALDAX010000002">
    <property type="protein sequence ID" value="MCI3239653.1"/>
    <property type="molecule type" value="Genomic_DNA"/>
</dbReference>
<evidence type="ECO:0000313" key="3">
    <source>
        <dbReference type="Proteomes" id="UP001165270"/>
    </source>
</evidence>
<reference evidence="2" key="1">
    <citation type="submission" date="2022-03" db="EMBL/GenBank/DDBJ databases">
        <title>Streptomyces 7R015 and 7R016 isolated from Barleria lupulina in Thailand.</title>
        <authorList>
            <person name="Kanchanasin P."/>
            <person name="Phongsopitanun W."/>
            <person name="Tanasupawat S."/>
        </authorList>
    </citation>
    <scope>NUCLEOTIDE SEQUENCE</scope>
    <source>
        <strain evidence="2">7R016</strain>
    </source>
</reference>
<evidence type="ECO:0000256" key="1">
    <source>
        <dbReference type="SAM" id="Phobius"/>
    </source>
</evidence>
<organism evidence="2 3">
    <name type="scientific">Streptomyces spinosisporus</name>
    <dbReference type="NCBI Taxonomy" id="2927582"/>
    <lineage>
        <taxon>Bacteria</taxon>
        <taxon>Bacillati</taxon>
        <taxon>Actinomycetota</taxon>
        <taxon>Actinomycetes</taxon>
        <taxon>Kitasatosporales</taxon>
        <taxon>Streptomycetaceae</taxon>
        <taxon>Streptomyces</taxon>
    </lineage>
</organism>
<comment type="caution">
    <text evidence="2">The sequence shown here is derived from an EMBL/GenBank/DDBJ whole genome shotgun (WGS) entry which is preliminary data.</text>
</comment>
<feature type="transmembrane region" description="Helical" evidence="1">
    <location>
        <begin position="35"/>
        <end position="56"/>
    </location>
</feature>
<dbReference type="Proteomes" id="UP001165270">
    <property type="component" value="Unassembled WGS sequence"/>
</dbReference>
<gene>
    <name evidence="2" type="ORF">MQN93_07940</name>
</gene>
<sequence length="81" mass="8539">MLRHEFKPGKLVAGLFLALAGVVFAGDAGGLWETPWFAVIPLVTGGLCLAGAVGVVGRSVRRRRAVGERTDRAQPPLDASR</sequence>
<dbReference type="RefSeq" id="WP_016434695.1">
    <property type="nucleotide sequence ID" value="NZ_JALDAX010000002.1"/>
</dbReference>
<keyword evidence="1" id="KW-0472">Membrane</keyword>
<evidence type="ECO:0000313" key="2">
    <source>
        <dbReference type="EMBL" id="MCI3239653.1"/>
    </source>
</evidence>
<name>A0ABS9XC64_9ACTN</name>
<keyword evidence="3" id="KW-1185">Reference proteome</keyword>
<keyword evidence="1" id="KW-1133">Transmembrane helix</keyword>
<accession>A0ABS9XC64</accession>
<evidence type="ECO:0008006" key="4">
    <source>
        <dbReference type="Google" id="ProtNLM"/>
    </source>
</evidence>